<dbReference type="Gene3D" id="3.20.20.70">
    <property type="entry name" value="Aldolase class I"/>
    <property type="match status" value="1"/>
</dbReference>
<dbReference type="InterPro" id="IPR011060">
    <property type="entry name" value="RibuloseP-bd_barrel"/>
</dbReference>
<dbReference type="SMART" id="SM00934">
    <property type="entry name" value="OMPdecase"/>
    <property type="match status" value="1"/>
</dbReference>
<evidence type="ECO:0000256" key="1">
    <source>
        <dbReference type="ARBA" id="ARBA00004861"/>
    </source>
</evidence>
<evidence type="ECO:0000256" key="5">
    <source>
        <dbReference type="ARBA" id="ARBA00023239"/>
    </source>
</evidence>
<comment type="catalytic activity">
    <reaction evidence="6">
        <text>orotidine 5'-phosphate + H(+) = UMP + CO2</text>
        <dbReference type="Rhea" id="RHEA:11596"/>
        <dbReference type="ChEBI" id="CHEBI:15378"/>
        <dbReference type="ChEBI" id="CHEBI:16526"/>
        <dbReference type="ChEBI" id="CHEBI:57538"/>
        <dbReference type="ChEBI" id="CHEBI:57865"/>
        <dbReference type="EC" id="4.1.1.23"/>
    </reaction>
</comment>
<dbReference type="GeneID" id="35867007"/>
<dbReference type="EC" id="4.1.1.23" evidence="7"/>
<proteinExistence type="inferred from homology"/>
<keyword evidence="3" id="KW-0210">Decarboxylase</keyword>
<evidence type="ECO:0000313" key="9">
    <source>
        <dbReference type="EMBL" id="PKY71865.1"/>
    </source>
</evidence>
<dbReference type="InterPro" id="IPR011995">
    <property type="entry name" value="OMPdecase_type-2"/>
</dbReference>
<accession>A0A2I1IL64</accession>
<organism evidence="9 10">
    <name type="scientific">Winkia neuii</name>
    <dbReference type="NCBI Taxonomy" id="33007"/>
    <lineage>
        <taxon>Bacteria</taxon>
        <taxon>Bacillati</taxon>
        <taxon>Actinomycetota</taxon>
        <taxon>Actinomycetes</taxon>
        <taxon>Actinomycetales</taxon>
        <taxon>Actinomycetaceae</taxon>
        <taxon>Winkia</taxon>
    </lineage>
</organism>
<comment type="pathway">
    <text evidence="1">Pyrimidine metabolism; UMP biosynthesis via de novo pathway; UMP from orotate: step 2/2.</text>
</comment>
<keyword evidence="4" id="KW-0665">Pyrimidine biosynthesis</keyword>
<protein>
    <recommendedName>
        <fullName evidence="7">Orotidine-5'-phosphate decarboxylase</fullName>
        <ecNumber evidence="7">4.1.1.23</ecNumber>
    </recommendedName>
</protein>
<evidence type="ECO:0000259" key="8">
    <source>
        <dbReference type="SMART" id="SM00934"/>
    </source>
</evidence>
<name>A0A2I1IL64_9ACTO</name>
<dbReference type="Proteomes" id="UP000235122">
    <property type="component" value="Unassembled WGS sequence"/>
</dbReference>
<dbReference type="Pfam" id="PF00215">
    <property type="entry name" value="OMPdecase"/>
    <property type="match status" value="1"/>
</dbReference>
<dbReference type="InterPro" id="IPR001754">
    <property type="entry name" value="OMPdeCOase_dom"/>
</dbReference>
<dbReference type="GO" id="GO:0044205">
    <property type="term" value="P:'de novo' UMP biosynthetic process"/>
    <property type="evidence" value="ECO:0007669"/>
    <property type="project" value="UniProtKB-UniPathway"/>
</dbReference>
<reference evidence="9 10" key="1">
    <citation type="submission" date="2017-12" db="EMBL/GenBank/DDBJ databases">
        <title>Phylogenetic diversity of female urinary microbiome.</title>
        <authorList>
            <person name="Thomas-White K."/>
            <person name="Wolfe A.J."/>
        </authorList>
    </citation>
    <scope>NUCLEOTIDE SEQUENCE [LARGE SCALE GENOMIC DNA]</scope>
    <source>
        <strain evidence="9 10">UMB0402</strain>
    </source>
</reference>
<dbReference type="InterPro" id="IPR013785">
    <property type="entry name" value="Aldolase_TIM"/>
</dbReference>
<evidence type="ECO:0000256" key="2">
    <source>
        <dbReference type="ARBA" id="ARBA00008847"/>
    </source>
</evidence>
<evidence type="ECO:0000313" key="10">
    <source>
        <dbReference type="Proteomes" id="UP000235122"/>
    </source>
</evidence>
<dbReference type="NCBIfam" id="TIGR02127">
    <property type="entry name" value="pyrF_sub2"/>
    <property type="match status" value="1"/>
</dbReference>
<evidence type="ECO:0000256" key="7">
    <source>
        <dbReference type="NCBIfam" id="TIGR02127"/>
    </source>
</evidence>
<comment type="caution">
    <text evidence="9">The sequence shown here is derived from an EMBL/GenBank/DDBJ whole genome shotgun (WGS) entry which is preliminary data.</text>
</comment>
<dbReference type="PANTHER" id="PTHR43375">
    <property type="entry name" value="OROTIDINE 5'-PHOSPHATE DECARBOXYLASE"/>
    <property type="match status" value="1"/>
</dbReference>
<feature type="domain" description="Orotidine 5'-phosphate decarboxylase" evidence="8">
    <location>
        <begin position="16"/>
        <end position="269"/>
    </location>
</feature>
<dbReference type="SUPFAM" id="SSF51366">
    <property type="entry name" value="Ribulose-phoshate binding barrel"/>
    <property type="match status" value="1"/>
</dbReference>
<gene>
    <name evidence="9" type="primary">pyrF</name>
    <name evidence="9" type="ORF">CYJ19_09105</name>
</gene>
<evidence type="ECO:0000256" key="6">
    <source>
        <dbReference type="ARBA" id="ARBA00049157"/>
    </source>
</evidence>
<dbReference type="PANTHER" id="PTHR43375:SF1">
    <property type="entry name" value="OROTIDINE 5'-PHOSPHATE DECARBOXYLASE"/>
    <property type="match status" value="1"/>
</dbReference>
<evidence type="ECO:0000256" key="3">
    <source>
        <dbReference type="ARBA" id="ARBA00022793"/>
    </source>
</evidence>
<dbReference type="PROSITE" id="PS00156">
    <property type="entry name" value="OMPDECASE"/>
    <property type="match status" value="1"/>
</dbReference>
<dbReference type="RefSeq" id="WP_024331683.1">
    <property type="nucleotide sequence ID" value="NZ_JASOXK010000006.1"/>
</dbReference>
<dbReference type="CDD" id="cd04725">
    <property type="entry name" value="OMP_decarboxylase_like"/>
    <property type="match status" value="1"/>
</dbReference>
<evidence type="ECO:0000256" key="4">
    <source>
        <dbReference type="ARBA" id="ARBA00022975"/>
    </source>
</evidence>
<dbReference type="STRING" id="33007.HMPREF3198_02201"/>
<dbReference type="GO" id="GO:0004590">
    <property type="term" value="F:orotidine-5'-phosphate decarboxylase activity"/>
    <property type="evidence" value="ECO:0007669"/>
    <property type="project" value="UniProtKB-UniRule"/>
</dbReference>
<keyword evidence="10" id="KW-1185">Reference proteome</keyword>
<dbReference type="EMBL" id="PKKO01000005">
    <property type="protein sequence ID" value="PKY71865.1"/>
    <property type="molecule type" value="Genomic_DNA"/>
</dbReference>
<comment type="similarity">
    <text evidence="2">Belongs to the OMP decarboxylase family. Type 2 subfamily.</text>
</comment>
<dbReference type="AlphaFoldDB" id="A0A2I1IL64"/>
<dbReference type="InterPro" id="IPR018089">
    <property type="entry name" value="OMPdecase_AS"/>
</dbReference>
<keyword evidence="5" id="KW-0456">Lyase</keyword>
<dbReference type="UniPathway" id="UPA00070">
    <property type="reaction ID" value="UER00120"/>
</dbReference>
<sequence length="279" mass="29051">MNYGELLEKRIERAGQVCVGIDPHPNLLKKWGLEQSAASVEEFGLRTVEAAADNAAAVKPQSALFECYGSKGIAALERILHEARQAGLVTILDVKRGDIGSTMAAYARAYLSVGAPLEADAITVSPYLGFGSLQPAIDLAIENGKGLYVLGLTSNPEGPEIQQAKTKNGDSVAKYVVEHAAKVNKSVCGNSHIGPVGIVAGATIGDALARQNINLSNAGVSILSPGFGAQGAGKQELARVFNGVQEKVLASASRSILMNGPTVGGLALAIQNFRSQLFE</sequence>
<dbReference type="GO" id="GO:0006207">
    <property type="term" value="P:'de novo' pyrimidine nucleobase biosynthetic process"/>
    <property type="evidence" value="ECO:0007669"/>
    <property type="project" value="InterPro"/>
</dbReference>